<evidence type="ECO:0000313" key="1">
    <source>
        <dbReference type="Proteomes" id="UP000887565"/>
    </source>
</evidence>
<dbReference type="Proteomes" id="UP000887565">
    <property type="component" value="Unplaced"/>
</dbReference>
<organism evidence="1 2">
    <name type="scientific">Romanomermis culicivorax</name>
    <name type="common">Nematode worm</name>
    <dbReference type="NCBI Taxonomy" id="13658"/>
    <lineage>
        <taxon>Eukaryota</taxon>
        <taxon>Metazoa</taxon>
        <taxon>Ecdysozoa</taxon>
        <taxon>Nematoda</taxon>
        <taxon>Enoplea</taxon>
        <taxon>Dorylaimia</taxon>
        <taxon>Mermithida</taxon>
        <taxon>Mermithoidea</taxon>
        <taxon>Mermithidae</taxon>
        <taxon>Romanomermis</taxon>
    </lineage>
</organism>
<name>A0A915KW05_ROMCU</name>
<proteinExistence type="predicted"/>
<protein>
    <submittedName>
        <fullName evidence="2">Uncharacterized protein</fullName>
    </submittedName>
</protein>
<dbReference type="AlphaFoldDB" id="A0A915KW05"/>
<dbReference type="WBParaSite" id="nRc.2.0.1.t41725-RA">
    <property type="protein sequence ID" value="nRc.2.0.1.t41725-RA"/>
    <property type="gene ID" value="nRc.2.0.1.g41725"/>
</dbReference>
<accession>A0A915KW05</accession>
<keyword evidence="1" id="KW-1185">Reference proteome</keyword>
<sequence>MIMFHALVASSDDYEFVSTPKTIVIGFNQANAWKCLKDMHGRDFYSPDVVKTHSTVLAPSVLVDVQIILENMERSPEKWERACLIGICPENKKLKGIVADMFTLDIEQFTLYFPQANDRIALAGKLDEQVINYSILDAYYLIIMFLAYEPTVT</sequence>
<evidence type="ECO:0000313" key="2">
    <source>
        <dbReference type="WBParaSite" id="nRc.2.0.1.t41725-RA"/>
    </source>
</evidence>
<reference evidence="2" key="1">
    <citation type="submission" date="2022-11" db="UniProtKB">
        <authorList>
            <consortium name="WormBaseParasite"/>
        </authorList>
    </citation>
    <scope>IDENTIFICATION</scope>
</reference>